<keyword evidence="3" id="KW-1185">Reference proteome</keyword>
<accession>L2GRI9</accession>
<dbReference type="AlphaFoldDB" id="L2GRI9"/>
<organism evidence="2 3">
    <name type="scientific">Vavraia culicis (isolate floridensis)</name>
    <name type="common">Microsporidian parasite</name>
    <dbReference type="NCBI Taxonomy" id="948595"/>
    <lineage>
        <taxon>Eukaryota</taxon>
        <taxon>Fungi</taxon>
        <taxon>Fungi incertae sedis</taxon>
        <taxon>Microsporidia</taxon>
        <taxon>Pleistophoridae</taxon>
        <taxon>Vavraia</taxon>
    </lineage>
</organism>
<evidence type="ECO:0000313" key="2">
    <source>
        <dbReference type="EMBL" id="ELA45987.1"/>
    </source>
</evidence>
<feature type="region of interest" description="Disordered" evidence="1">
    <location>
        <begin position="31"/>
        <end position="51"/>
    </location>
</feature>
<proteinExistence type="predicted"/>
<dbReference type="RefSeq" id="XP_008075527.1">
    <property type="nucleotide sequence ID" value="XM_008077336.1"/>
</dbReference>
<evidence type="ECO:0000256" key="1">
    <source>
        <dbReference type="SAM" id="MobiDB-lite"/>
    </source>
</evidence>
<sequence>MLAYFLACLCAPSDHDDSNYELEARNEVSPDHYKDSIGSVTDDSNGTYGTTTFRPRSKSCGHTSFLDRLLRKQNRNSYTELCDSENHVRNEVAKCAGLDCQKKLNQKVMSRWWDSFTKVSAEASDFEHCLNGQALRSNGLKLKRIVLDTEKNAPVVEINLTINKDMLTGQMYSVYEVSNNIDPIASNENNSSYLNHYKTDERERIIPTLTRRLSLNRKHRVRKNTIKSEIAIPEEGAIGEAVKYRERLNKNLEIPEYFFAQSANTGRIRKKDTIRKRCGSFLHSASSLSAGRIDQSYRTGTTNIRAQARAFYDRIDLEKKRKLKIYPGHSVELYRMQMKLNIKEIQSLHTSDLLQLLGLSEKTEQPIARNTTFFLDLILFLVKYDNIGCKVGYSTYSATIKKRFKKELQNKIFMCRNHCDWQLLRLMEQLYTLKRKCSAFLNNDIELKLEQSIEYHDTRRTNLDLETFKLHMCELLKKITNIFSSLDLTFRDMFNNLDHLQHLIDNSILDIQDRMFVRTPFESTIAELSDIAGKTDDALTRILRENMQNVLFREPVGISAPKFRSNSARNSLLQDNDCAEPFSEPFKINRTEFAKNMIDLLHLKPEEEKGFMLHYEKDFQDILGETFEIGNEMIRLSAYAFLSASFLEHVACRFANILSG</sequence>
<dbReference type="InParanoid" id="L2GRI9"/>
<dbReference type="Proteomes" id="UP000011081">
    <property type="component" value="Unassembled WGS sequence"/>
</dbReference>
<dbReference type="EMBL" id="GL877474">
    <property type="protein sequence ID" value="ELA45987.1"/>
    <property type="molecule type" value="Genomic_DNA"/>
</dbReference>
<dbReference type="GeneID" id="19880381"/>
<dbReference type="OMA" id="FKINRTE"/>
<feature type="compositionally biased region" description="Polar residues" evidence="1">
    <location>
        <begin position="38"/>
        <end position="51"/>
    </location>
</feature>
<reference evidence="3" key="1">
    <citation type="submission" date="2011-03" db="EMBL/GenBank/DDBJ databases">
        <title>The genome sequence of Vavraia culicis strain floridensis.</title>
        <authorList>
            <consortium name="The Broad Institute Genome Sequencing Platform"/>
            <person name="Cuomo C."/>
            <person name="Becnel J."/>
            <person name="Sanscrainte N."/>
            <person name="Young S.K."/>
            <person name="Zeng Q."/>
            <person name="Gargeya S."/>
            <person name="Fitzgerald M."/>
            <person name="Haas B."/>
            <person name="Abouelleil A."/>
            <person name="Alvarado L."/>
            <person name="Arachchi H.M."/>
            <person name="Berlin A."/>
            <person name="Chapman S.B."/>
            <person name="Gearin G."/>
            <person name="Goldberg J."/>
            <person name="Griggs A."/>
            <person name="Gujja S."/>
            <person name="Hansen M."/>
            <person name="Heiman D."/>
            <person name="Howarth C."/>
            <person name="Larimer J."/>
            <person name="Lui A."/>
            <person name="MacDonald P.J.P."/>
            <person name="McCowen C."/>
            <person name="Montmayeur A."/>
            <person name="Murphy C."/>
            <person name="Neiman D."/>
            <person name="Pearson M."/>
            <person name="Priest M."/>
            <person name="Roberts A."/>
            <person name="Saif S."/>
            <person name="Shea T."/>
            <person name="Sisk P."/>
            <person name="Stolte C."/>
            <person name="Sykes S."/>
            <person name="Wortman J."/>
            <person name="Nusbaum C."/>
            <person name="Birren B."/>
        </authorList>
    </citation>
    <scope>NUCLEOTIDE SEQUENCE [LARGE SCALE GENOMIC DNA]</scope>
    <source>
        <strain evidence="3">floridensis</strain>
    </source>
</reference>
<dbReference type="HOGENOM" id="CLU_415733_0_0_1"/>
<gene>
    <name evidence="2" type="ORF">VCUG_02520</name>
</gene>
<protein>
    <submittedName>
        <fullName evidence="2">Uncharacterized protein</fullName>
    </submittedName>
</protein>
<evidence type="ECO:0000313" key="3">
    <source>
        <dbReference type="Proteomes" id="UP000011081"/>
    </source>
</evidence>
<dbReference type="VEuPathDB" id="MicrosporidiaDB:VCUG_02520"/>
<name>L2GRI9_VAVCU</name>